<proteinExistence type="predicted"/>
<dbReference type="Proteomes" id="UP001530315">
    <property type="component" value="Unassembled WGS sequence"/>
</dbReference>
<evidence type="ECO:0000256" key="2">
    <source>
        <dbReference type="SAM" id="SignalP"/>
    </source>
</evidence>
<protein>
    <recommendedName>
        <fullName evidence="3">Adaptor protein ClpS core domain-containing protein</fullName>
    </recommendedName>
</protein>
<evidence type="ECO:0000259" key="3">
    <source>
        <dbReference type="Pfam" id="PF02617"/>
    </source>
</evidence>
<feature type="chain" id="PRO_5044797809" description="Adaptor protein ClpS core domain-containing protein" evidence="2">
    <location>
        <begin position="20"/>
        <end position="208"/>
    </location>
</feature>
<dbReference type="Pfam" id="PF02617">
    <property type="entry name" value="ClpS"/>
    <property type="match status" value="1"/>
</dbReference>
<evidence type="ECO:0000256" key="1">
    <source>
        <dbReference type="SAM" id="MobiDB-lite"/>
    </source>
</evidence>
<dbReference type="Gene3D" id="3.30.1390.10">
    <property type="match status" value="1"/>
</dbReference>
<comment type="caution">
    <text evidence="4">The sequence shown here is derived from an EMBL/GenBank/DDBJ whole genome shotgun (WGS) entry which is preliminary data.</text>
</comment>
<dbReference type="InterPro" id="IPR014719">
    <property type="entry name" value="Ribosomal_bL12_C/ClpS-like"/>
</dbReference>
<gene>
    <name evidence="4" type="ORF">ACHAW5_002602</name>
</gene>
<dbReference type="SUPFAM" id="SSF54736">
    <property type="entry name" value="ClpS-like"/>
    <property type="match status" value="1"/>
</dbReference>
<evidence type="ECO:0000313" key="4">
    <source>
        <dbReference type="EMBL" id="KAL3776293.1"/>
    </source>
</evidence>
<keyword evidence="5" id="KW-1185">Reference proteome</keyword>
<sequence>MTPLQTFLCTLVIAATANAFTITPIHQRRTGQPLSPLYQSDKGGGSAIATPKTKQVTTTVQKQKQKNEQKQKAKPSEPDLRNEEDFEDAPMYRLYLIGDESYEQEHVVNRVFEIIEDCSEDDAARLFKSAYQTGEAFMGKYPREIAETYAEQLTRSDPIIYADVRDDEDKKKFHVVMPKISERYAKLSKANDLHITFYNCTAHARDIP</sequence>
<evidence type="ECO:0000313" key="5">
    <source>
        <dbReference type="Proteomes" id="UP001530315"/>
    </source>
</evidence>
<dbReference type="InterPro" id="IPR022935">
    <property type="entry name" value="ClpS"/>
</dbReference>
<accession>A0ABD3NKC6</accession>
<feature type="domain" description="Adaptor protein ClpS core" evidence="3">
    <location>
        <begin position="89"/>
        <end position="155"/>
    </location>
</feature>
<dbReference type="PANTHER" id="PTHR33473:SF17">
    <property type="entry name" value="ATP-DEPENDENT CLP PROTEASE ADAPTER PROTEIN CLPS1, CHLOROPLASTIC"/>
    <property type="match status" value="1"/>
</dbReference>
<feature type="compositionally biased region" description="Low complexity" evidence="1">
    <location>
        <begin position="49"/>
        <end position="62"/>
    </location>
</feature>
<keyword evidence="2" id="KW-0732">Signal</keyword>
<dbReference type="InterPro" id="IPR003769">
    <property type="entry name" value="ClpS_core"/>
</dbReference>
<feature type="signal peptide" evidence="2">
    <location>
        <begin position="1"/>
        <end position="19"/>
    </location>
</feature>
<feature type="compositionally biased region" description="Basic and acidic residues" evidence="1">
    <location>
        <begin position="65"/>
        <end position="83"/>
    </location>
</feature>
<dbReference type="EMBL" id="JALLAZ020001361">
    <property type="protein sequence ID" value="KAL3776293.1"/>
    <property type="molecule type" value="Genomic_DNA"/>
</dbReference>
<reference evidence="4 5" key="1">
    <citation type="submission" date="2024-10" db="EMBL/GenBank/DDBJ databases">
        <title>Updated reference genomes for cyclostephanoid diatoms.</title>
        <authorList>
            <person name="Roberts W.R."/>
            <person name="Alverson A.J."/>
        </authorList>
    </citation>
    <scope>NUCLEOTIDE SEQUENCE [LARGE SCALE GENOMIC DNA]</scope>
    <source>
        <strain evidence="4 5">AJA276-08</strain>
    </source>
</reference>
<dbReference type="PANTHER" id="PTHR33473">
    <property type="entry name" value="ATP-DEPENDENT CLP PROTEASE ADAPTER PROTEIN CLPS1, CHLOROPLASTIC"/>
    <property type="match status" value="1"/>
</dbReference>
<feature type="region of interest" description="Disordered" evidence="1">
    <location>
        <begin position="30"/>
        <end position="85"/>
    </location>
</feature>
<name>A0ABD3NKC6_9STRA</name>
<organism evidence="4 5">
    <name type="scientific">Stephanodiscus triporus</name>
    <dbReference type="NCBI Taxonomy" id="2934178"/>
    <lineage>
        <taxon>Eukaryota</taxon>
        <taxon>Sar</taxon>
        <taxon>Stramenopiles</taxon>
        <taxon>Ochrophyta</taxon>
        <taxon>Bacillariophyta</taxon>
        <taxon>Coscinodiscophyceae</taxon>
        <taxon>Thalassiosirophycidae</taxon>
        <taxon>Stephanodiscales</taxon>
        <taxon>Stephanodiscaceae</taxon>
        <taxon>Stephanodiscus</taxon>
    </lineage>
</organism>
<dbReference type="AlphaFoldDB" id="A0ABD3NKC6"/>